<evidence type="ECO:0000313" key="2">
    <source>
        <dbReference type="Proteomes" id="UP000014680"/>
    </source>
</evidence>
<dbReference type="OrthoDB" id="27520at2759"/>
<proteinExistence type="predicted"/>
<dbReference type="KEGG" id="eiv:EIN_157160"/>
<keyword evidence="2" id="KW-1185">Reference proteome</keyword>
<protein>
    <recommendedName>
        <fullName evidence="3">Leucine rich repeat containing protein BspA family protein</fullName>
    </recommendedName>
</protein>
<dbReference type="PANTHER" id="PTHR45661">
    <property type="entry name" value="SURFACE ANTIGEN"/>
    <property type="match status" value="1"/>
</dbReference>
<dbReference type="GeneID" id="14883030"/>
<evidence type="ECO:0000313" key="1">
    <source>
        <dbReference type="EMBL" id="ELP84046.1"/>
    </source>
</evidence>
<name>L7FJL5_ENTIV</name>
<dbReference type="InterPro" id="IPR032675">
    <property type="entry name" value="LRR_dom_sf"/>
</dbReference>
<reference evidence="1 2" key="1">
    <citation type="submission" date="2012-10" db="EMBL/GenBank/DDBJ databases">
        <authorList>
            <person name="Zafar N."/>
            <person name="Inman J."/>
            <person name="Hall N."/>
            <person name="Lorenzi H."/>
            <person name="Caler E."/>
        </authorList>
    </citation>
    <scope>NUCLEOTIDE SEQUENCE [LARGE SCALE GENOMIC DNA]</scope>
    <source>
        <strain evidence="1 2">IP1</strain>
    </source>
</reference>
<dbReference type="InterPro" id="IPR053139">
    <property type="entry name" value="Surface_bspA-like"/>
</dbReference>
<dbReference type="AlphaFoldDB" id="L7FJL5"/>
<dbReference type="SUPFAM" id="SSF52058">
    <property type="entry name" value="L domain-like"/>
    <property type="match status" value="3"/>
</dbReference>
<dbReference type="Gene3D" id="3.80.10.10">
    <property type="entry name" value="Ribonuclease Inhibitor"/>
    <property type="match status" value="6"/>
</dbReference>
<evidence type="ECO:0008006" key="3">
    <source>
        <dbReference type="Google" id="ProtNLM"/>
    </source>
</evidence>
<dbReference type="Proteomes" id="UP000014680">
    <property type="component" value="Unassembled WGS sequence"/>
</dbReference>
<dbReference type="VEuPathDB" id="AmoebaDB:EIN_157160"/>
<sequence>MSKRVDVYSMQIVLNYLKEYGDFINIISVCKKYQYTLDRIRMNPIQITPKTKNLFKFIQTQQFFSPFDIKLNTEKSLFNYSKCAQDCLIELKNYNSCPFSVFTKEDRIAFGGKIPNFVKKIGKNSFENCDVHSIILPTSVIEISQNAFYGCSNITEIVLPPYLMTLGNYSFYNCINLKEIKLPKLLKFIPDSCFNRCTSLSSVSFGTQITLIGYHAFNECAFNNFTVDKKVFINELVFTANTLTSINFCGKTCIPRKTCYKCQHLKEVVMDNTVEIIADSAFSECNLLEKITLSTNLEVINLNAFSNCKKLSKFDVPQKVRKVGSFAFEKCEQLKELVFNDNVVFEDGGCFEQCTSLTKLDVPFSYMKHVYTATESEKEIFMRLGIKVLNVMKSEEIVEKVFKFDNFCDTLCDVSNHADYVHLGDLDMFDNDSNYLSEHPRVYIPSTIVEADIGCYNFNNPIEKLLISENALLLNESNFYVYNANRIQIPSTITKIPKCCFSRSKLEEFVVPPNVREIGTEAFSDSPSLTSLYIPKSVTKIGKRVVAGCTNLNSIVFEDGRSFDIEKETEDQENIHNVTPNTTKLNYKVEFPLNSTRIEVPSSVTKICYTFFKKYKNLCEIVFPTTIKKFESLIFDECNKLTKISFCRCSNKSDNTHVNDIEQFKKLFFKTVAVSYAFYLQMKAFGYTFYNVNYYTIDYDLYGTKVDFSVIKYIYNQNKNVILNNTNSLNQYICTDFNYSNKFVIPSKIEVLDRCYCNTDYIKYVDVSLVTKKITGECFSGAQFLQNVTFSNTLEKICYDVFNNCYSLKSITLPKSLKKVGERCFAFCYSLESVCCESQEVVYNSQCFMNCFNLKTIPKIQFLKRGVFWCCNSLVKFERFGDVECIPHCTFMKCYNLKEMVLPETLKTIEKFAFKNCYSLENITFPKTLVKMEDGCFMNCLNLKSVNFKNKNIKFGNDVFEGCTSLTEIQIEGEKINNYNGEVSYTLHKQFEKNSIICDNVKVKFNDLKIFGIDILKNENVHRIDEGAFFNNTTITEIKIPNNITQIGNFCFACATQLENVILPSSITELTPFCFDNCVSLNTINLEHVKNIGMGCFDNTKFEKVVVLQTKTN</sequence>
<dbReference type="RefSeq" id="XP_004183392.1">
    <property type="nucleotide sequence ID" value="XM_004183344.1"/>
</dbReference>
<dbReference type="PANTHER" id="PTHR45661:SF3">
    <property type="entry name" value="IG-LIKE DOMAIN-CONTAINING PROTEIN"/>
    <property type="match status" value="1"/>
</dbReference>
<organism evidence="1 2">
    <name type="scientific">Entamoeba invadens IP1</name>
    <dbReference type="NCBI Taxonomy" id="370355"/>
    <lineage>
        <taxon>Eukaryota</taxon>
        <taxon>Amoebozoa</taxon>
        <taxon>Evosea</taxon>
        <taxon>Archamoebae</taxon>
        <taxon>Mastigamoebida</taxon>
        <taxon>Entamoebidae</taxon>
        <taxon>Entamoeba</taxon>
    </lineage>
</organism>
<accession>L7FJL5</accession>
<dbReference type="Pfam" id="PF13306">
    <property type="entry name" value="LRR_5"/>
    <property type="match status" value="6"/>
</dbReference>
<gene>
    <name evidence="1" type="ORF">EIN_157160</name>
</gene>
<dbReference type="EMBL" id="KB207174">
    <property type="protein sequence ID" value="ELP84046.1"/>
    <property type="molecule type" value="Genomic_DNA"/>
</dbReference>
<dbReference type="InterPro" id="IPR026906">
    <property type="entry name" value="LRR_5"/>
</dbReference>